<evidence type="ECO:0000313" key="2">
    <source>
        <dbReference type="Proteomes" id="UP001499854"/>
    </source>
</evidence>
<evidence type="ECO:0000313" key="1">
    <source>
        <dbReference type="EMBL" id="GAA2008958.1"/>
    </source>
</evidence>
<keyword evidence="2" id="KW-1185">Reference proteome</keyword>
<gene>
    <name evidence="1" type="ORF">GCM10009838_88860</name>
</gene>
<name>A0ABN2THG0_9ACTN</name>
<accession>A0ABN2THG0</accession>
<dbReference type="Proteomes" id="UP001499854">
    <property type="component" value="Unassembled WGS sequence"/>
</dbReference>
<protein>
    <submittedName>
        <fullName evidence="1">Uncharacterized protein</fullName>
    </submittedName>
</protein>
<reference evidence="1 2" key="1">
    <citation type="journal article" date="2019" name="Int. J. Syst. Evol. Microbiol.">
        <title>The Global Catalogue of Microorganisms (GCM) 10K type strain sequencing project: providing services to taxonomists for standard genome sequencing and annotation.</title>
        <authorList>
            <consortium name="The Broad Institute Genomics Platform"/>
            <consortium name="The Broad Institute Genome Sequencing Center for Infectious Disease"/>
            <person name="Wu L."/>
            <person name="Ma J."/>
        </authorList>
    </citation>
    <scope>NUCLEOTIDE SEQUENCE [LARGE SCALE GENOMIC DNA]</scope>
    <source>
        <strain evidence="1 2">JCM 16013</strain>
    </source>
</reference>
<sequence length="69" mass="7376">MAIHNETGSPSRTSTVELPVITAPPVDPGLTTAVVPTIDMIRPGALIPENHLAADQTRPEELFTCSERL</sequence>
<organism evidence="1 2">
    <name type="scientific">Catenulispora subtropica</name>
    <dbReference type="NCBI Taxonomy" id="450798"/>
    <lineage>
        <taxon>Bacteria</taxon>
        <taxon>Bacillati</taxon>
        <taxon>Actinomycetota</taxon>
        <taxon>Actinomycetes</taxon>
        <taxon>Catenulisporales</taxon>
        <taxon>Catenulisporaceae</taxon>
        <taxon>Catenulispora</taxon>
    </lineage>
</organism>
<dbReference type="EMBL" id="BAAAQM010000114">
    <property type="protein sequence ID" value="GAA2008958.1"/>
    <property type="molecule type" value="Genomic_DNA"/>
</dbReference>
<comment type="caution">
    <text evidence="1">The sequence shown here is derived from an EMBL/GenBank/DDBJ whole genome shotgun (WGS) entry which is preliminary data.</text>
</comment>
<proteinExistence type="predicted"/>